<dbReference type="SUPFAM" id="SSF57903">
    <property type="entry name" value="FYVE/PHD zinc finger"/>
    <property type="match status" value="1"/>
</dbReference>
<dbReference type="Pfam" id="PF13639">
    <property type="entry name" value="zf-RING_2"/>
    <property type="match status" value="1"/>
</dbReference>
<feature type="domain" description="RING-type" evidence="7">
    <location>
        <begin position="5"/>
        <end position="83"/>
    </location>
</feature>
<organism evidence="8 9">
    <name type="scientific">Amorphotheca resinae ATCC 22711</name>
    <dbReference type="NCBI Taxonomy" id="857342"/>
    <lineage>
        <taxon>Eukaryota</taxon>
        <taxon>Fungi</taxon>
        <taxon>Dikarya</taxon>
        <taxon>Ascomycota</taxon>
        <taxon>Pezizomycotina</taxon>
        <taxon>Leotiomycetes</taxon>
        <taxon>Helotiales</taxon>
        <taxon>Amorphothecaceae</taxon>
        <taxon>Amorphotheca</taxon>
    </lineage>
</organism>
<evidence type="ECO:0000313" key="8">
    <source>
        <dbReference type="EMBL" id="PSS28242.1"/>
    </source>
</evidence>
<dbReference type="InterPro" id="IPR001965">
    <property type="entry name" value="Znf_PHD"/>
</dbReference>
<dbReference type="Proteomes" id="UP000241818">
    <property type="component" value="Unassembled WGS sequence"/>
</dbReference>
<dbReference type="SUPFAM" id="SSF57850">
    <property type="entry name" value="RING/U-box"/>
    <property type="match status" value="1"/>
</dbReference>
<dbReference type="SMART" id="SM00249">
    <property type="entry name" value="PHD"/>
    <property type="match status" value="1"/>
</dbReference>
<dbReference type="PROSITE" id="PS50089">
    <property type="entry name" value="ZF_RING_2"/>
    <property type="match status" value="1"/>
</dbReference>
<evidence type="ECO:0000259" key="6">
    <source>
        <dbReference type="PROSITE" id="PS50016"/>
    </source>
</evidence>
<proteinExistence type="predicted"/>
<dbReference type="InterPro" id="IPR019787">
    <property type="entry name" value="Znf_PHD-finger"/>
</dbReference>
<keyword evidence="3" id="KW-0862">Zinc</keyword>
<feature type="domain" description="PHD-type" evidence="6">
    <location>
        <begin position="136"/>
        <end position="184"/>
    </location>
</feature>
<reference evidence="8 9" key="1">
    <citation type="journal article" date="2018" name="New Phytol.">
        <title>Comparative genomics and transcriptomics depict ericoid mycorrhizal fungi as versatile saprotrophs and plant mutualists.</title>
        <authorList>
            <person name="Martino E."/>
            <person name="Morin E."/>
            <person name="Grelet G.A."/>
            <person name="Kuo A."/>
            <person name="Kohler A."/>
            <person name="Daghino S."/>
            <person name="Barry K.W."/>
            <person name="Cichocki N."/>
            <person name="Clum A."/>
            <person name="Dockter R.B."/>
            <person name="Hainaut M."/>
            <person name="Kuo R.C."/>
            <person name="LaButti K."/>
            <person name="Lindahl B.D."/>
            <person name="Lindquist E.A."/>
            <person name="Lipzen A."/>
            <person name="Khouja H.R."/>
            <person name="Magnuson J."/>
            <person name="Murat C."/>
            <person name="Ohm R.A."/>
            <person name="Singer S.W."/>
            <person name="Spatafora J.W."/>
            <person name="Wang M."/>
            <person name="Veneault-Fourrey C."/>
            <person name="Henrissat B."/>
            <person name="Grigoriev I.V."/>
            <person name="Martin F.M."/>
            <person name="Perotto S."/>
        </authorList>
    </citation>
    <scope>NUCLEOTIDE SEQUENCE [LARGE SCALE GENOMIC DNA]</scope>
    <source>
        <strain evidence="8 9">ATCC 22711</strain>
    </source>
</reference>
<gene>
    <name evidence="8" type="ORF">M430DRAFT_63398</name>
</gene>
<evidence type="ECO:0000256" key="2">
    <source>
        <dbReference type="ARBA" id="ARBA00022771"/>
    </source>
</evidence>
<dbReference type="PROSITE" id="PS50016">
    <property type="entry name" value="ZF_PHD_2"/>
    <property type="match status" value="1"/>
</dbReference>
<dbReference type="InParanoid" id="A0A2T3BFT0"/>
<dbReference type="GeneID" id="36577134"/>
<dbReference type="PROSITE" id="PS01359">
    <property type="entry name" value="ZF_PHD_1"/>
    <property type="match status" value="1"/>
</dbReference>
<dbReference type="InterPro" id="IPR047157">
    <property type="entry name" value="PHRF1/Atg35"/>
</dbReference>
<dbReference type="InterPro" id="IPR019786">
    <property type="entry name" value="Zinc_finger_PHD-type_CS"/>
</dbReference>
<feature type="compositionally biased region" description="Basic and acidic residues" evidence="5">
    <location>
        <begin position="507"/>
        <end position="520"/>
    </location>
</feature>
<dbReference type="GO" id="GO:0008270">
    <property type="term" value="F:zinc ion binding"/>
    <property type="evidence" value="ECO:0007669"/>
    <property type="project" value="UniProtKB-KW"/>
</dbReference>
<feature type="compositionally biased region" description="Polar residues" evidence="5">
    <location>
        <begin position="389"/>
        <end position="398"/>
    </location>
</feature>
<feature type="compositionally biased region" description="Basic and acidic residues" evidence="5">
    <location>
        <begin position="305"/>
        <end position="320"/>
    </location>
</feature>
<evidence type="ECO:0000256" key="3">
    <source>
        <dbReference type="ARBA" id="ARBA00022833"/>
    </source>
</evidence>
<keyword evidence="1" id="KW-0479">Metal-binding</keyword>
<keyword evidence="2 4" id="KW-0863">Zinc-finger</keyword>
<name>A0A2T3BFT0_AMORE</name>
<feature type="compositionally biased region" description="Low complexity" evidence="5">
    <location>
        <begin position="362"/>
        <end position="372"/>
    </location>
</feature>
<sequence length="610" mass="67799">MADQCIICLEELEETVPAASIHDDLQHAREVTEPLSDLTLATPHPEPPSVQQHIAVIKPCNHILHDACLREWSQKANSCPICRHAFNSVYVLDKVGGNQISEYEVKDKKQVAEFDPSVWAAENSEDILEDTSEEDSTPCPLCGQSDQEDVLLLCDICDAPYHTYCIGLDRVPSGNWYCMECADHAPVAEPWQAPARGGSLSQRPFPRTQASVRRHRRRVRAGQWFGAWSSISNTVHAAVGLDLDFSDDDQSMASYRQHQRRTSNERREFERWQRRLDIAGRQGAREVFRNAAPVLRARTPQASPEEARAWGDLERAKEMDTTSPRSRKRKSKSASASPEPSEPPKEPERKLKRPRTRRVLDSASSSSALPSHSGREASNHGSPSRPLIDTNSEPSFLTSLLREVENATSDDGSAWSSSTAFPARVTSPPIDYSSPAASPSPSSSTYHTPRAMSITPPPHISKQSGSPLPLTSRIEPIFPPADYSPNRSAPSDTTQRHNHESASSTTEIRHPRPRRQEPVRLPRSNGTSPARAAMSMEAKESINKIVKSALAPHWKSAGITKEQYADINRDVSRKLYEIVAENYSNDEKDRCAWQEIATHEVASAVRSLTA</sequence>
<dbReference type="PANTHER" id="PTHR12618:SF20">
    <property type="entry name" value="PHD AND RING FINGER DOMAIN-CONTAINING PROTEIN 1"/>
    <property type="match status" value="1"/>
</dbReference>
<feature type="compositionally biased region" description="Low complexity" evidence="5">
    <location>
        <begin position="427"/>
        <end position="444"/>
    </location>
</feature>
<dbReference type="InterPro" id="IPR013083">
    <property type="entry name" value="Znf_RING/FYVE/PHD"/>
</dbReference>
<protein>
    <recommendedName>
        <fullName evidence="10">PHD-type domain-containing protein</fullName>
    </recommendedName>
</protein>
<evidence type="ECO:0000313" key="9">
    <source>
        <dbReference type="Proteomes" id="UP000241818"/>
    </source>
</evidence>
<dbReference type="RefSeq" id="XP_024725767.1">
    <property type="nucleotide sequence ID" value="XM_024869053.1"/>
</dbReference>
<feature type="compositionally biased region" description="Polar residues" evidence="5">
    <location>
        <begin position="406"/>
        <end position="420"/>
    </location>
</feature>
<evidence type="ECO:0000259" key="7">
    <source>
        <dbReference type="PROSITE" id="PS50089"/>
    </source>
</evidence>
<dbReference type="InterPro" id="IPR011011">
    <property type="entry name" value="Znf_FYVE_PHD"/>
</dbReference>
<dbReference type="Gene3D" id="3.30.40.10">
    <property type="entry name" value="Zinc/RING finger domain, C3HC4 (zinc finger)"/>
    <property type="match status" value="2"/>
</dbReference>
<dbReference type="InterPro" id="IPR001841">
    <property type="entry name" value="Znf_RING"/>
</dbReference>
<dbReference type="OrthoDB" id="8062037at2759"/>
<dbReference type="STRING" id="857342.A0A2T3BFT0"/>
<evidence type="ECO:0008006" key="10">
    <source>
        <dbReference type="Google" id="ProtNLM"/>
    </source>
</evidence>
<dbReference type="Pfam" id="PF00628">
    <property type="entry name" value="PHD"/>
    <property type="match status" value="1"/>
</dbReference>
<dbReference type="SMART" id="SM00184">
    <property type="entry name" value="RING"/>
    <property type="match status" value="2"/>
</dbReference>
<feature type="region of interest" description="Disordered" evidence="5">
    <location>
        <begin position="295"/>
        <end position="535"/>
    </location>
</feature>
<dbReference type="AlphaFoldDB" id="A0A2T3BFT0"/>
<evidence type="ECO:0000256" key="5">
    <source>
        <dbReference type="SAM" id="MobiDB-lite"/>
    </source>
</evidence>
<dbReference type="EMBL" id="KZ679006">
    <property type="protein sequence ID" value="PSS28242.1"/>
    <property type="molecule type" value="Genomic_DNA"/>
</dbReference>
<keyword evidence="9" id="KW-1185">Reference proteome</keyword>
<dbReference type="PANTHER" id="PTHR12618">
    <property type="entry name" value="PHD AND RING FINGER DOMAIN-CONTAINING PROTEIN 1"/>
    <property type="match status" value="1"/>
</dbReference>
<accession>A0A2T3BFT0</accession>
<evidence type="ECO:0000256" key="4">
    <source>
        <dbReference type="PROSITE-ProRule" id="PRU00175"/>
    </source>
</evidence>
<evidence type="ECO:0000256" key="1">
    <source>
        <dbReference type="ARBA" id="ARBA00022723"/>
    </source>
</evidence>